<name>A0A7X1FPJ1_9SPHN</name>
<dbReference type="AlphaFoldDB" id="A0A7X1FPJ1"/>
<keyword evidence="2" id="KW-1185">Reference proteome</keyword>
<evidence type="ECO:0000313" key="1">
    <source>
        <dbReference type="EMBL" id="MBC2664611.1"/>
    </source>
</evidence>
<proteinExistence type="predicted"/>
<dbReference type="EMBL" id="JACLAW010000002">
    <property type="protein sequence ID" value="MBC2664611.1"/>
    <property type="molecule type" value="Genomic_DNA"/>
</dbReference>
<sequence>MQLRALFPGVGSAVRHGSGLVLALIWAGSGLAEEAAPAAEPAGASEDVSVTVVGLRSGKGKVLACLTSKPKTFPDCSKDPAAKRAIVGAAKGEVTFDFGAVAPGTYAVSLFHDENGNGKLDTMMAIPREGYGFSRDAAVMFGPPRFAAAAVAVERAALHLKVKMRYLL</sequence>
<accession>A0A7X1FPJ1</accession>
<dbReference type="InterPro" id="IPR018673">
    <property type="entry name" value="DUF2141"/>
</dbReference>
<dbReference type="Proteomes" id="UP000566813">
    <property type="component" value="Unassembled WGS sequence"/>
</dbReference>
<protein>
    <submittedName>
        <fullName evidence="1">DUF2141 domain-containing protein</fullName>
    </submittedName>
</protein>
<gene>
    <name evidence="1" type="ORF">H7F51_03645</name>
</gene>
<reference evidence="1 2" key="1">
    <citation type="submission" date="2020-08" db="EMBL/GenBank/DDBJ databases">
        <title>The genome sequence of type strain Novosphingobium flavum NBRC 111647.</title>
        <authorList>
            <person name="Liu Y."/>
        </authorList>
    </citation>
    <scope>NUCLEOTIDE SEQUENCE [LARGE SCALE GENOMIC DNA]</scope>
    <source>
        <strain evidence="1 2">NBRC 111647</strain>
    </source>
</reference>
<organism evidence="1 2">
    <name type="scientific">Novosphingobium flavum</name>
    <dbReference type="NCBI Taxonomy" id="1778672"/>
    <lineage>
        <taxon>Bacteria</taxon>
        <taxon>Pseudomonadati</taxon>
        <taxon>Pseudomonadota</taxon>
        <taxon>Alphaproteobacteria</taxon>
        <taxon>Sphingomonadales</taxon>
        <taxon>Sphingomonadaceae</taxon>
        <taxon>Novosphingobium</taxon>
    </lineage>
</organism>
<dbReference type="Pfam" id="PF09912">
    <property type="entry name" value="DUF2141"/>
    <property type="match status" value="1"/>
</dbReference>
<evidence type="ECO:0000313" key="2">
    <source>
        <dbReference type="Proteomes" id="UP000566813"/>
    </source>
</evidence>
<comment type="caution">
    <text evidence="1">The sequence shown here is derived from an EMBL/GenBank/DDBJ whole genome shotgun (WGS) entry which is preliminary data.</text>
</comment>